<keyword evidence="5" id="KW-0560">Oxidoreductase</keyword>
<feature type="domain" description="FAD-binding PCMH-type" evidence="7">
    <location>
        <begin position="72"/>
        <end position="241"/>
    </location>
</feature>
<dbReference type="Proteomes" id="UP001465668">
    <property type="component" value="Unassembled WGS sequence"/>
</dbReference>
<comment type="cofactor">
    <cofactor evidence="1">
        <name>FAD</name>
        <dbReference type="ChEBI" id="CHEBI:57692"/>
    </cofactor>
</comment>
<organism evidence="8 9">
    <name type="scientific">Seiridium cardinale</name>
    <dbReference type="NCBI Taxonomy" id="138064"/>
    <lineage>
        <taxon>Eukaryota</taxon>
        <taxon>Fungi</taxon>
        <taxon>Dikarya</taxon>
        <taxon>Ascomycota</taxon>
        <taxon>Pezizomycotina</taxon>
        <taxon>Sordariomycetes</taxon>
        <taxon>Xylariomycetidae</taxon>
        <taxon>Amphisphaeriales</taxon>
        <taxon>Sporocadaceae</taxon>
        <taxon>Seiridium</taxon>
    </lineage>
</organism>
<dbReference type="Gene3D" id="3.40.462.20">
    <property type="match status" value="1"/>
</dbReference>
<evidence type="ECO:0000256" key="5">
    <source>
        <dbReference type="ARBA" id="ARBA00023002"/>
    </source>
</evidence>
<dbReference type="InterPro" id="IPR016169">
    <property type="entry name" value="FAD-bd_PCMH_sub2"/>
</dbReference>
<feature type="chain" id="PRO_5047364579" evidence="6">
    <location>
        <begin position="21"/>
        <end position="517"/>
    </location>
</feature>
<dbReference type="InterPro" id="IPR012951">
    <property type="entry name" value="BBE"/>
</dbReference>
<dbReference type="InterPro" id="IPR036318">
    <property type="entry name" value="FAD-bd_PCMH-like_sf"/>
</dbReference>
<evidence type="ECO:0000256" key="6">
    <source>
        <dbReference type="SAM" id="SignalP"/>
    </source>
</evidence>
<evidence type="ECO:0000256" key="3">
    <source>
        <dbReference type="ARBA" id="ARBA00022630"/>
    </source>
</evidence>
<comment type="similarity">
    <text evidence="2">Belongs to the oxygen-dependent FAD-linked oxidoreductase family.</text>
</comment>
<comment type="caution">
    <text evidence="8">The sequence shown here is derived from an EMBL/GenBank/DDBJ whole genome shotgun (WGS) entry which is preliminary data.</text>
</comment>
<keyword evidence="3" id="KW-0285">Flavoprotein</keyword>
<keyword evidence="9" id="KW-1185">Reference proteome</keyword>
<reference evidence="8 9" key="1">
    <citation type="submission" date="2024-02" db="EMBL/GenBank/DDBJ databases">
        <title>First draft genome assembly of two strains of Seiridium cardinale.</title>
        <authorList>
            <person name="Emiliani G."/>
            <person name="Scali E."/>
        </authorList>
    </citation>
    <scope>NUCLEOTIDE SEQUENCE [LARGE SCALE GENOMIC DNA]</scope>
    <source>
        <strain evidence="8 9">BM-138-000479</strain>
    </source>
</reference>
<accession>A0ABR2XFV6</accession>
<dbReference type="PROSITE" id="PS51387">
    <property type="entry name" value="FAD_PCMH"/>
    <property type="match status" value="1"/>
</dbReference>
<evidence type="ECO:0000259" key="7">
    <source>
        <dbReference type="PROSITE" id="PS51387"/>
    </source>
</evidence>
<dbReference type="InterPro" id="IPR016166">
    <property type="entry name" value="FAD-bd_PCMH"/>
</dbReference>
<dbReference type="PANTHER" id="PTHR42973:SF39">
    <property type="entry name" value="FAD-BINDING PCMH-TYPE DOMAIN-CONTAINING PROTEIN"/>
    <property type="match status" value="1"/>
</dbReference>
<evidence type="ECO:0000256" key="4">
    <source>
        <dbReference type="ARBA" id="ARBA00022827"/>
    </source>
</evidence>
<dbReference type="Gene3D" id="3.30.465.10">
    <property type="match status" value="1"/>
</dbReference>
<evidence type="ECO:0000313" key="9">
    <source>
        <dbReference type="Proteomes" id="UP001465668"/>
    </source>
</evidence>
<dbReference type="Pfam" id="PF01565">
    <property type="entry name" value="FAD_binding_4"/>
    <property type="match status" value="1"/>
</dbReference>
<dbReference type="PANTHER" id="PTHR42973">
    <property type="entry name" value="BINDING OXIDOREDUCTASE, PUTATIVE (AFU_ORTHOLOGUE AFUA_1G17690)-RELATED"/>
    <property type="match status" value="1"/>
</dbReference>
<dbReference type="InterPro" id="IPR006094">
    <property type="entry name" value="Oxid_FAD_bind_N"/>
</dbReference>
<evidence type="ECO:0000256" key="1">
    <source>
        <dbReference type="ARBA" id="ARBA00001974"/>
    </source>
</evidence>
<keyword evidence="4" id="KW-0274">FAD</keyword>
<gene>
    <name evidence="8" type="ORF">SCAR479_10558</name>
</gene>
<sequence>MYITNSWLWALIGVSQLAIATPARKAANWMEGMQRRQDNIITSLGPQLSPGSELHRSDWAEWATETARWSTFSAPTFDLVFIPETENDISLSYFTSHNISFLAQGGGHGYSPTLGSIQNAVLVNLEKFNQTTISDDGCLTIGGSARFSDIYAAAYSSGREMTLGSCPCVGATGATLGGGHGRLQGKHGLSADALREVRLALWNGTIIEASTSQNADLFWGLRGAGQNFGVVIESTFETYPQANDGLHYNADMVFTDDSLEDVLNAINKIIPEQDPGLAMDLIFFADPSSLTAIAFLNLVYAGPQEQGEKFADYFATTPAGQNSTSSARINRLSNNVTLTPWDQLPYVSAGGAIAAACAKGLRQNTYTANLRQFDVNQTIELYNSFGTFVKANPAAAGSLILYEVFGQEAVVSGPDTAAANRQFGNVLALVEMAYADDAVAVIADDWAKGWRDVMVQPDISGYPRAYVYQNYAHGDEPIGVYYGYEPERLERLARLKSQYDPYGFFNGYHAIPTNGTS</sequence>
<dbReference type="InterPro" id="IPR050416">
    <property type="entry name" value="FAD-linked_Oxidoreductase"/>
</dbReference>
<proteinExistence type="inferred from homology"/>
<feature type="signal peptide" evidence="6">
    <location>
        <begin position="1"/>
        <end position="20"/>
    </location>
</feature>
<name>A0ABR2XFV6_9PEZI</name>
<keyword evidence="6" id="KW-0732">Signal</keyword>
<protein>
    <submittedName>
        <fullName evidence="8">FAD-binding PCMH-type domain-containing protein</fullName>
    </submittedName>
</protein>
<evidence type="ECO:0000313" key="8">
    <source>
        <dbReference type="EMBL" id="KAK9772688.1"/>
    </source>
</evidence>
<dbReference type="SUPFAM" id="SSF56176">
    <property type="entry name" value="FAD-binding/transporter-associated domain-like"/>
    <property type="match status" value="1"/>
</dbReference>
<dbReference type="EMBL" id="JARVKM010000058">
    <property type="protein sequence ID" value="KAK9772688.1"/>
    <property type="molecule type" value="Genomic_DNA"/>
</dbReference>
<evidence type="ECO:0000256" key="2">
    <source>
        <dbReference type="ARBA" id="ARBA00005466"/>
    </source>
</evidence>
<dbReference type="Pfam" id="PF08031">
    <property type="entry name" value="BBE"/>
    <property type="match status" value="1"/>
</dbReference>